<keyword evidence="2" id="KW-0503">Monooxygenase</keyword>
<name>A0A166RPL9_COLIC</name>
<feature type="non-terminal residue" evidence="2">
    <location>
        <position position="1"/>
    </location>
</feature>
<evidence type="ECO:0000313" key="3">
    <source>
        <dbReference type="Proteomes" id="UP000076584"/>
    </source>
</evidence>
<protein>
    <submittedName>
        <fullName evidence="2">Flavin-binding monooxygenase-like protein</fullName>
    </submittedName>
</protein>
<dbReference type="PANTHER" id="PTHR43539">
    <property type="entry name" value="FLAVIN-BINDING MONOOXYGENASE-LIKE PROTEIN (AFU_ORTHOLOGUE AFUA_4G09220)"/>
    <property type="match status" value="1"/>
</dbReference>
<comment type="caution">
    <text evidence="2">The sequence shown here is derived from an EMBL/GenBank/DDBJ whole genome shotgun (WGS) entry which is preliminary data.</text>
</comment>
<dbReference type="EMBL" id="LFIW01002480">
    <property type="protein sequence ID" value="KZL69541.1"/>
    <property type="molecule type" value="Genomic_DNA"/>
</dbReference>
<sequence length="655" mass="73500">LQLTVDHLYHPLASNKNETMAGTYPNSERVEPGSVNLPPRVYPRSVHSTSGDAGKAAAEVIDAFNAALRYKSYKDLAYLFVSDGYWRDHLALSWDLRTLKGREKIQSFLSRACRLKEVLIDTSTAYRAPHFAPVDAHGKVQCLQFFIKANTEVGPAEGVVRLINSGGKWEIFTFFTALRELKGHEEPLRHRREKGVEHVRQRESKNWKDKREDCINYVDGEPTVVIVGAGQAGLTVAARLKMLNVNALVVDKNGRVGDSWRKRYYQLVLHDPVWYDHLPYISFPEHWPVFTPKDKMAEFFEAYANLLELNVWMSTTLTKSSWDESKMQWTLTLDRQKPDGTRETRTLHPRHVIQATGHSGKMFFPNIKGMDKFKGDRLCHSSEFPGAKPNSKGKKAIVVGSCNSGHDIAQDFYENGYDVTMVQRSSTSVVSSSSITEIGLKGLYDEDSPPVDDADLWLWSLPAELFKALQVGITEVQNANDAELLDGLQRAGFQLDMGPSGGGFFVKYFQRGGGYYIDVGCSQLIIDGEIKIKGGQEITEVLPHGLRFGDGSELEGDEIIFATGYQNMRTEARNIFGDAVADRIGDVWGWDEEGEFRTMWRNSGHPGFWFMGGNLALCRYFSKILALQIKAREEGIDQGQSHTKGLRSAGGLPKL</sequence>
<dbReference type="InterPro" id="IPR036188">
    <property type="entry name" value="FAD/NAD-bd_sf"/>
</dbReference>
<dbReference type="InterPro" id="IPR050982">
    <property type="entry name" value="Auxin_biosynth/cation_transpt"/>
</dbReference>
<dbReference type="Pfam" id="PF13738">
    <property type="entry name" value="Pyr_redox_3"/>
    <property type="match status" value="1"/>
</dbReference>
<dbReference type="PANTHER" id="PTHR43539:SF68">
    <property type="entry name" value="FLAVIN-BINDING MONOOXYGENASE-LIKE PROTEIN (AFU_ORTHOLOGUE AFUA_4G09220)"/>
    <property type="match status" value="1"/>
</dbReference>
<evidence type="ECO:0000256" key="1">
    <source>
        <dbReference type="ARBA" id="ARBA00023002"/>
    </source>
</evidence>
<keyword evidence="1" id="KW-0560">Oxidoreductase</keyword>
<dbReference type="AlphaFoldDB" id="A0A166RPL9"/>
<keyword evidence="3" id="KW-1185">Reference proteome</keyword>
<evidence type="ECO:0000313" key="2">
    <source>
        <dbReference type="EMBL" id="KZL69541.1"/>
    </source>
</evidence>
<proteinExistence type="predicted"/>
<accession>A0A166RPL9</accession>
<dbReference type="Gene3D" id="3.50.50.60">
    <property type="entry name" value="FAD/NAD(P)-binding domain"/>
    <property type="match status" value="1"/>
</dbReference>
<reference evidence="2 3" key="1">
    <citation type="submission" date="2015-06" db="EMBL/GenBank/DDBJ databases">
        <title>Survival trade-offs in plant roots during colonization by closely related pathogenic and mutualistic fungi.</title>
        <authorList>
            <person name="Hacquard S."/>
            <person name="Kracher B."/>
            <person name="Hiruma K."/>
            <person name="Weinman A."/>
            <person name="Muench P."/>
            <person name="Garrido Oter R."/>
            <person name="Ver Loren van Themaat E."/>
            <person name="Dallerey J.-F."/>
            <person name="Damm U."/>
            <person name="Henrissat B."/>
            <person name="Lespinet O."/>
            <person name="Thon M."/>
            <person name="Kemen E."/>
            <person name="McHardy A.C."/>
            <person name="Schulze-Lefert P."/>
            <person name="O'Connell R.J."/>
        </authorList>
    </citation>
    <scope>NUCLEOTIDE SEQUENCE [LARGE SCALE GENOMIC DNA]</scope>
    <source>
        <strain evidence="2 3">MAFF 238704</strain>
    </source>
</reference>
<dbReference type="GO" id="GO:0050660">
    <property type="term" value="F:flavin adenine dinucleotide binding"/>
    <property type="evidence" value="ECO:0007669"/>
    <property type="project" value="TreeGrafter"/>
</dbReference>
<dbReference type="GO" id="GO:0004497">
    <property type="term" value="F:monooxygenase activity"/>
    <property type="evidence" value="ECO:0007669"/>
    <property type="project" value="UniProtKB-KW"/>
</dbReference>
<dbReference type="Proteomes" id="UP000076584">
    <property type="component" value="Unassembled WGS sequence"/>
</dbReference>
<gene>
    <name evidence="2" type="ORF">CI238_00703</name>
</gene>
<organism evidence="2 3">
    <name type="scientific">Colletotrichum incanum</name>
    <name type="common">Soybean anthracnose fungus</name>
    <dbReference type="NCBI Taxonomy" id="1573173"/>
    <lineage>
        <taxon>Eukaryota</taxon>
        <taxon>Fungi</taxon>
        <taxon>Dikarya</taxon>
        <taxon>Ascomycota</taxon>
        <taxon>Pezizomycotina</taxon>
        <taxon>Sordariomycetes</taxon>
        <taxon>Hypocreomycetidae</taxon>
        <taxon>Glomerellales</taxon>
        <taxon>Glomerellaceae</taxon>
        <taxon>Colletotrichum</taxon>
        <taxon>Colletotrichum spaethianum species complex</taxon>
    </lineage>
</organism>
<dbReference type="SUPFAM" id="SSF51905">
    <property type="entry name" value="FAD/NAD(P)-binding domain"/>
    <property type="match status" value="1"/>
</dbReference>